<dbReference type="InParanoid" id="A0A803JI54"/>
<proteinExistence type="predicted"/>
<name>A0A803JI54_XENTR</name>
<dbReference type="InterPro" id="IPR029052">
    <property type="entry name" value="Metallo-depent_PP-like"/>
</dbReference>
<reference evidence="4" key="2">
    <citation type="submission" date="2021-03" db="UniProtKB">
        <authorList>
            <consortium name="Ensembl"/>
        </authorList>
    </citation>
    <scope>IDENTIFICATION</scope>
</reference>
<dbReference type="GO" id="GO:0016787">
    <property type="term" value="F:hydrolase activity"/>
    <property type="evidence" value="ECO:0007669"/>
    <property type="project" value="UniProtKB-KW"/>
</dbReference>
<dbReference type="Ensembl" id="ENSXETT00000121221">
    <property type="protein sequence ID" value="ENSXETP00000107617"/>
    <property type="gene ID" value="ENSXETG00000048899"/>
</dbReference>
<sequence length="93" mass="10423">MKAFFFLLLAGSVRLSTTELGYFWHLTDLHLDPNYSVTSDPRKVCPSAGDQLVPDAGQWGNYLCDSPRILINSSINAMKSILPNPDFILWTGY</sequence>
<keyword evidence="1" id="KW-0378">Hydrolase</keyword>
<dbReference type="PANTHER" id="PTHR10340">
    <property type="entry name" value="SPHINGOMYELIN PHOSPHODIESTERASE"/>
    <property type="match status" value="1"/>
</dbReference>
<keyword evidence="2" id="KW-0325">Glycoprotein</keyword>
<evidence type="ECO:0000256" key="2">
    <source>
        <dbReference type="ARBA" id="ARBA00023180"/>
    </source>
</evidence>
<reference evidence="4" key="1">
    <citation type="journal article" date="2010" name="Science">
        <title>The genome of the Western clawed frog Xenopus tropicalis.</title>
        <authorList>
            <person name="Hellsten U."/>
            <person name="Harland R.M."/>
            <person name="Gilchrist M.J."/>
            <person name="Hendrix D."/>
            <person name="Jurka J."/>
            <person name="Kapitonov V."/>
            <person name="Ovcharenko I."/>
            <person name="Putnam N.H."/>
            <person name="Shu S."/>
            <person name="Taher L."/>
            <person name="Blitz I.L."/>
            <person name="Blumberg B."/>
            <person name="Dichmann D.S."/>
            <person name="Dubchak I."/>
            <person name="Amaya E."/>
            <person name="Detter J.C."/>
            <person name="Fletcher R."/>
            <person name="Gerhard D.S."/>
            <person name="Goodstein D."/>
            <person name="Graves T."/>
            <person name="Grigoriev I.V."/>
            <person name="Grimwood J."/>
            <person name="Kawashima T."/>
            <person name="Lindquist E."/>
            <person name="Lucas S.M."/>
            <person name="Mead P.E."/>
            <person name="Mitros T."/>
            <person name="Ogino H."/>
            <person name="Ohta Y."/>
            <person name="Poliakov A.V."/>
            <person name="Pollet N."/>
            <person name="Robert J."/>
            <person name="Salamov A."/>
            <person name="Sater A.K."/>
            <person name="Schmutz J."/>
            <person name="Terry A."/>
            <person name="Vize P.D."/>
            <person name="Warren W.C."/>
            <person name="Wells D."/>
            <person name="Wills A."/>
            <person name="Wilson R.K."/>
            <person name="Zimmerman L.B."/>
            <person name="Zorn A.M."/>
            <person name="Grainger R."/>
            <person name="Grammer T."/>
            <person name="Khokha M.K."/>
            <person name="Richardson P.M."/>
            <person name="Rokhsar D.S."/>
        </authorList>
    </citation>
    <scope>NUCLEOTIDE SEQUENCE [LARGE SCALE GENOMIC DNA]</scope>
    <source>
        <strain evidence="4">Nigerian</strain>
    </source>
</reference>
<evidence type="ECO:0000313" key="4">
    <source>
        <dbReference type="Ensembl" id="ENSXETP00000107617"/>
    </source>
</evidence>
<feature type="chain" id="PRO_5031216465" evidence="3">
    <location>
        <begin position="19"/>
        <end position="93"/>
    </location>
</feature>
<dbReference type="PANTHER" id="PTHR10340:SF25">
    <property type="entry name" value="ACID SPHINGOMYELINASE-LIKE PHOSPHODIESTERASE 3B"/>
    <property type="match status" value="1"/>
</dbReference>
<accession>A0A803JI54</accession>
<protein>
    <submittedName>
        <fullName evidence="4">Uncharacterized protein</fullName>
    </submittedName>
</protein>
<dbReference type="AlphaFoldDB" id="A0A803JI54"/>
<feature type="signal peptide" evidence="3">
    <location>
        <begin position="1"/>
        <end position="18"/>
    </location>
</feature>
<keyword evidence="3" id="KW-0732">Signal</keyword>
<evidence type="ECO:0000256" key="3">
    <source>
        <dbReference type="SAM" id="SignalP"/>
    </source>
</evidence>
<dbReference type="SUPFAM" id="SSF56300">
    <property type="entry name" value="Metallo-dependent phosphatases"/>
    <property type="match status" value="1"/>
</dbReference>
<organism evidence="4">
    <name type="scientific">Xenopus tropicalis</name>
    <name type="common">Western clawed frog</name>
    <name type="synonym">Silurana tropicalis</name>
    <dbReference type="NCBI Taxonomy" id="8364"/>
    <lineage>
        <taxon>Eukaryota</taxon>
        <taxon>Metazoa</taxon>
        <taxon>Chordata</taxon>
        <taxon>Craniata</taxon>
        <taxon>Vertebrata</taxon>
        <taxon>Euteleostomi</taxon>
        <taxon>Amphibia</taxon>
        <taxon>Batrachia</taxon>
        <taxon>Anura</taxon>
        <taxon>Pipoidea</taxon>
        <taxon>Pipidae</taxon>
        <taxon>Xenopodinae</taxon>
        <taxon>Xenopus</taxon>
        <taxon>Silurana</taxon>
    </lineage>
</organism>
<evidence type="ECO:0000256" key="1">
    <source>
        <dbReference type="ARBA" id="ARBA00022801"/>
    </source>
</evidence>
<dbReference type="GeneTree" id="ENSGT00950000183182"/>